<reference evidence="7" key="1">
    <citation type="submission" date="2010-12" db="EMBL/GenBank/DDBJ databases">
        <title>The genome sequence of Filifactor alocis strain ATCC 35896.</title>
        <authorList>
            <consortium name="The Broad Institute Genome Sequencing Platform"/>
            <person name="Ward D."/>
            <person name="Earl A."/>
            <person name="Feldgarden M."/>
            <person name="Young S.K."/>
            <person name="Gargeya S."/>
            <person name="Zeng Q."/>
            <person name="Alvarado L."/>
            <person name="Berlin A."/>
            <person name="Bochicchio J."/>
            <person name="Chapman S.B."/>
            <person name="Chen Z."/>
            <person name="Freedman E."/>
            <person name="Gellesch M."/>
            <person name="Goldberg J."/>
            <person name="Griggs A."/>
            <person name="Gujja S."/>
            <person name="Heilman E."/>
            <person name="Heiman D."/>
            <person name="Howarth C."/>
            <person name="Mehta T."/>
            <person name="Neiman D."/>
            <person name="Pearson M."/>
            <person name="Roberts A."/>
            <person name="Saif S."/>
            <person name="Shea T."/>
            <person name="Shenoy N."/>
            <person name="Sisk P."/>
            <person name="Stolte C."/>
            <person name="Sykes S."/>
            <person name="White J."/>
            <person name="Yandava C."/>
            <person name="Izard J."/>
            <person name="Blanton J.M."/>
            <person name="Baranova O.V."/>
            <person name="Tanner A.C."/>
            <person name="Dewhirst F.E."/>
            <person name="Haas B."/>
            <person name="Nusbaum C."/>
            <person name="Birren B."/>
        </authorList>
    </citation>
    <scope>NUCLEOTIDE SEQUENCE [LARGE SCALE GENOMIC DNA]</scope>
    <source>
        <strain evidence="7">ATCC 35896 / D40 B5</strain>
    </source>
</reference>
<dbReference type="Gene3D" id="3.40.1280.10">
    <property type="match status" value="1"/>
</dbReference>
<dbReference type="GO" id="GO:0008168">
    <property type="term" value="F:methyltransferase activity"/>
    <property type="evidence" value="ECO:0007669"/>
    <property type="project" value="UniProtKB-KW"/>
</dbReference>
<gene>
    <name evidence="6" type="ordered locus">HMPREF0389_01199</name>
</gene>
<dbReference type="eggNOG" id="COG1576">
    <property type="taxonomic scope" value="Bacteria"/>
</dbReference>
<dbReference type="PANTHER" id="PTHR33603">
    <property type="entry name" value="METHYLTRANSFERASE"/>
    <property type="match status" value="1"/>
</dbReference>
<proteinExistence type="inferred from homology"/>
<evidence type="ECO:0000256" key="5">
    <source>
        <dbReference type="ARBA" id="ARBA00038303"/>
    </source>
</evidence>
<keyword evidence="4" id="KW-0949">S-adenosyl-L-methionine</keyword>
<keyword evidence="1" id="KW-0698">rRNA processing</keyword>
<keyword evidence="7" id="KW-1185">Reference proteome</keyword>
<dbReference type="AlphaFoldDB" id="D6GSW2"/>
<evidence type="ECO:0000256" key="3">
    <source>
        <dbReference type="ARBA" id="ARBA00022679"/>
    </source>
</evidence>
<dbReference type="InterPro" id="IPR029026">
    <property type="entry name" value="tRNA_m1G_MTases_N"/>
</dbReference>
<evidence type="ECO:0000313" key="6">
    <source>
        <dbReference type="EMBL" id="EFE27947.1"/>
    </source>
</evidence>
<dbReference type="KEGG" id="faa:HMPREF0389_01199"/>
<sequence length="133" mass="15664">MNITIVEPKQKRNSFYQKAIEEYEKRLTRYVKLKKVHQLDKKWQNKEGCIVLKIETGTDTVSSEELAEKIAEYTVSGNSHLVFCLEEVAQKEAQEMVPLSFCSLPISKEMKSVLLREQLYRAYRILNHEPYHK</sequence>
<evidence type="ECO:0000256" key="2">
    <source>
        <dbReference type="ARBA" id="ARBA00022603"/>
    </source>
</evidence>
<keyword evidence="3" id="KW-0808">Transferase</keyword>
<dbReference type="GO" id="GO:0032259">
    <property type="term" value="P:methylation"/>
    <property type="evidence" value="ECO:0007669"/>
    <property type="project" value="UniProtKB-KW"/>
</dbReference>
<protein>
    <submittedName>
        <fullName evidence="6">SPOUT methyltransferase</fullName>
    </submittedName>
</protein>
<dbReference type="GO" id="GO:0006364">
    <property type="term" value="P:rRNA processing"/>
    <property type="evidence" value="ECO:0007669"/>
    <property type="project" value="UniProtKB-KW"/>
</dbReference>
<organism evidence="6 7">
    <name type="scientific">Filifactor alocis (strain ATCC 35896 / CCUG 47790 / D40 B5)</name>
    <name type="common">Fusobacterium alocis</name>
    <dbReference type="NCBI Taxonomy" id="546269"/>
    <lineage>
        <taxon>Bacteria</taxon>
        <taxon>Bacillati</taxon>
        <taxon>Bacillota</taxon>
        <taxon>Clostridia</taxon>
        <taxon>Peptostreptococcales</taxon>
        <taxon>Filifactoraceae</taxon>
        <taxon>Filifactor</taxon>
    </lineage>
</organism>
<dbReference type="InterPro" id="IPR003742">
    <property type="entry name" value="RlmH-like"/>
</dbReference>
<dbReference type="Proteomes" id="UP000007468">
    <property type="component" value="Chromosome"/>
</dbReference>
<name>D6GSW2_FILAD</name>
<dbReference type="EMBL" id="CP002390">
    <property type="protein sequence ID" value="EFE27947.1"/>
    <property type="molecule type" value="Genomic_DNA"/>
</dbReference>
<dbReference type="RefSeq" id="WP_014263243.1">
    <property type="nucleotide sequence ID" value="NC_016630.1"/>
</dbReference>
<dbReference type="InterPro" id="IPR029028">
    <property type="entry name" value="Alpha/beta_knot_MTases"/>
</dbReference>
<keyword evidence="2 6" id="KW-0489">Methyltransferase</keyword>
<evidence type="ECO:0000256" key="1">
    <source>
        <dbReference type="ARBA" id="ARBA00022552"/>
    </source>
</evidence>
<dbReference type="OrthoDB" id="9806643at2"/>
<accession>D6GSW2</accession>
<dbReference type="PATRIC" id="fig|546269.5.peg.1819"/>
<dbReference type="STRING" id="546269.HMPREF0389_01199"/>
<evidence type="ECO:0000313" key="7">
    <source>
        <dbReference type="Proteomes" id="UP000007468"/>
    </source>
</evidence>
<dbReference type="SUPFAM" id="SSF75217">
    <property type="entry name" value="alpha/beta knot"/>
    <property type="match status" value="1"/>
</dbReference>
<comment type="similarity">
    <text evidence="5">Belongs to the RNA methyltransferase RlmH family.</text>
</comment>
<evidence type="ECO:0000256" key="4">
    <source>
        <dbReference type="ARBA" id="ARBA00022691"/>
    </source>
</evidence>
<dbReference type="PANTHER" id="PTHR33603:SF1">
    <property type="entry name" value="RIBOSOMAL RNA LARGE SUBUNIT METHYLTRANSFERASE H"/>
    <property type="match status" value="1"/>
</dbReference>
<dbReference type="Pfam" id="PF02590">
    <property type="entry name" value="SPOUT_MTase"/>
    <property type="match status" value="1"/>
</dbReference>